<evidence type="ECO:0000313" key="3">
    <source>
        <dbReference type="EMBL" id="KKB12155.1"/>
    </source>
</evidence>
<dbReference type="InterPro" id="IPR006076">
    <property type="entry name" value="FAD-dep_OxRdtase"/>
</dbReference>
<keyword evidence="1" id="KW-0560">Oxidoreductase</keyword>
<evidence type="ECO:0000256" key="1">
    <source>
        <dbReference type="ARBA" id="ARBA00023002"/>
    </source>
</evidence>
<comment type="caution">
    <text evidence="3">The sequence shown here is derived from an EMBL/GenBank/DDBJ whole genome shotgun (WGS) entry which is preliminary data.</text>
</comment>
<dbReference type="Gene3D" id="3.30.9.10">
    <property type="entry name" value="D-Amino Acid Oxidase, subunit A, domain 2"/>
    <property type="match status" value="1"/>
</dbReference>
<dbReference type="AlphaFoldDB" id="A0A0F5FUC2"/>
<reference evidence="3 4" key="1">
    <citation type="submission" date="2015-03" db="EMBL/GenBank/DDBJ databases">
        <authorList>
            <person name="Hassan Y.I."/>
            <person name="Lepp D."/>
            <person name="Li X.-Z."/>
            <person name="Zhou T."/>
        </authorList>
    </citation>
    <scope>NUCLEOTIDE SEQUENCE [LARGE SCALE GENOMIC DNA]</scope>
    <source>
        <strain evidence="3 4">BD-c194</strain>
    </source>
</reference>
<dbReference type="PATRIC" id="fig|443610.3.peg.4351"/>
<dbReference type="GO" id="GO:0016491">
    <property type="term" value="F:oxidoreductase activity"/>
    <property type="evidence" value="ECO:0007669"/>
    <property type="project" value="UniProtKB-KW"/>
</dbReference>
<dbReference type="InterPro" id="IPR036188">
    <property type="entry name" value="FAD/NAD-bd_sf"/>
</dbReference>
<organism evidence="3 4">
    <name type="scientific">Devosia geojensis</name>
    <dbReference type="NCBI Taxonomy" id="443610"/>
    <lineage>
        <taxon>Bacteria</taxon>
        <taxon>Pseudomonadati</taxon>
        <taxon>Pseudomonadota</taxon>
        <taxon>Alphaproteobacteria</taxon>
        <taxon>Hyphomicrobiales</taxon>
        <taxon>Devosiaceae</taxon>
        <taxon>Devosia</taxon>
    </lineage>
</organism>
<feature type="domain" description="FAD dependent oxidoreductase" evidence="2">
    <location>
        <begin position="1"/>
        <end position="344"/>
    </location>
</feature>
<dbReference type="Gene3D" id="3.50.50.60">
    <property type="entry name" value="FAD/NAD(P)-binding domain"/>
    <property type="match status" value="1"/>
</dbReference>
<gene>
    <name evidence="3" type="ORF">VE25_08865</name>
</gene>
<dbReference type="PANTHER" id="PTHR13847">
    <property type="entry name" value="SARCOSINE DEHYDROGENASE-RELATED"/>
    <property type="match status" value="1"/>
</dbReference>
<name>A0A0F5FUC2_9HYPH</name>
<protein>
    <recommendedName>
        <fullName evidence="2">FAD dependent oxidoreductase domain-containing protein</fullName>
    </recommendedName>
</protein>
<dbReference type="Proteomes" id="UP000033632">
    <property type="component" value="Unassembled WGS sequence"/>
</dbReference>
<sequence length="370" mass="39340">MIGAAVAFRLAEVGAPVLLVEAGRIAEGTSLVSFAWVSACEKVDCDDYYRLSLAGVRAHQELAEELGSQGTWYRRPGVIQWRKAQYEGGGLADQPTDQKLARLQALGYPAEAIGPEDLRRLEPNLKAGAISDADWAIHYPQDGYIEAPIFIGALLRAAAERHGAEIRTGTPVREVLLEGGRAVGVVTASGERIYADVVVNCAGRWVNDVVGHDELKVPLAPTLGLIAYTPPVANAIGKVLRTPNLNVRPDGGGRLLLRANDLDEDLSDGDRPSTSHPAAHALAERLGGLVPALRGIAAEAVRIATRPIPRGGLPCVGSIPGVGNYWVAVTHGGINTSAFIGLALRDEILHGRPAPEYASYRPERFFKAAA</sequence>
<dbReference type="GO" id="GO:0005737">
    <property type="term" value="C:cytoplasm"/>
    <property type="evidence" value="ECO:0007669"/>
    <property type="project" value="TreeGrafter"/>
</dbReference>
<dbReference type="PANTHER" id="PTHR13847:SF289">
    <property type="entry name" value="GLYCINE OXIDASE"/>
    <property type="match status" value="1"/>
</dbReference>
<keyword evidence="4" id="KW-1185">Reference proteome</keyword>
<evidence type="ECO:0000259" key="2">
    <source>
        <dbReference type="Pfam" id="PF01266"/>
    </source>
</evidence>
<dbReference type="SUPFAM" id="SSF51905">
    <property type="entry name" value="FAD/NAD(P)-binding domain"/>
    <property type="match status" value="1"/>
</dbReference>
<proteinExistence type="predicted"/>
<dbReference type="STRING" id="443610.VE25_08865"/>
<dbReference type="Pfam" id="PF01266">
    <property type="entry name" value="DAO"/>
    <property type="match status" value="1"/>
</dbReference>
<accession>A0A0F5FUC2</accession>
<dbReference type="EMBL" id="JZEX01000088">
    <property type="protein sequence ID" value="KKB12155.1"/>
    <property type="molecule type" value="Genomic_DNA"/>
</dbReference>
<evidence type="ECO:0000313" key="4">
    <source>
        <dbReference type="Proteomes" id="UP000033632"/>
    </source>
</evidence>